<dbReference type="Pfam" id="PF02348">
    <property type="entry name" value="CTP_transf_3"/>
    <property type="match status" value="1"/>
</dbReference>
<evidence type="ECO:0008006" key="2">
    <source>
        <dbReference type="Google" id="ProtNLM"/>
    </source>
</evidence>
<proteinExistence type="predicted"/>
<dbReference type="PANTHER" id="PTHR21485:SF3">
    <property type="entry name" value="N-ACYLNEURAMINATE CYTIDYLYLTRANSFERASE"/>
    <property type="match status" value="1"/>
</dbReference>
<dbReference type="PANTHER" id="PTHR21485">
    <property type="entry name" value="HAD SUPERFAMILY MEMBERS CMAS AND KDSC"/>
    <property type="match status" value="1"/>
</dbReference>
<dbReference type="Gene3D" id="3.90.550.10">
    <property type="entry name" value="Spore Coat Polysaccharide Biosynthesis Protein SpsA, Chain A"/>
    <property type="match status" value="1"/>
</dbReference>
<name>A0A3B1DFU7_9ZZZZ</name>
<feature type="non-terminal residue" evidence="1">
    <location>
        <position position="199"/>
    </location>
</feature>
<accession>A0A3B1DFU7</accession>
<sequence>MTAARTQRDLQQHGPVVAVVVARAGSKGVPGKNTAMIAGKPCIVWTIEHALAADAVDETVVSSDSDKVLTIAREMGVRAHQRSDALASDTARVDEALREAVGWFEREEPGGAKIGAAVLLYGNVPVRPAGLVERAVALWQESGCDSVQSYTPVGKYHPWWQVRLGTDGKVEPWEGDRLFHGIYRRQELPPSLIPDGGVV</sequence>
<dbReference type="EMBL" id="UOGK01000575">
    <property type="protein sequence ID" value="VAX41676.1"/>
    <property type="molecule type" value="Genomic_DNA"/>
</dbReference>
<dbReference type="InterPro" id="IPR029044">
    <property type="entry name" value="Nucleotide-diphossugar_trans"/>
</dbReference>
<dbReference type="InterPro" id="IPR050793">
    <property type="entry name" value="CMP-NeuNAc_synthase"/>
</dbReference>
<reference evidence="1" key="1">
    <citation type="submission" date="2018-06" db="EMBL/GenBank/DDBJ databases">
        <authorList>
            <person name="Zhirakovskaya E."/>
        </authorList>
    </citation>
    <scope>NUCLEOTIDE SEQUENCE</scope>
</reference>
<dbReference type="InterPro" id="IPR003329">
    <property type="entry name" value="Cytidylyl_trans"/>
</dbReference>
<protein>
    <recommendedName>
        <fullName evidence="2">N-acylneuraminate cytidylyltransferase</fullName>
    </recommendedName>
</protein>
<dbReference type="GO" id="GO:0008781">
    <property type="term" value="F:N-acylneuraminate cytidylyltransferase activity"/>
    <property type="evidence" value="ECO:0007669"/>
    <property type="project" value="TreeGrafter"/>
</dbReference>
<dbReference type="AlphaFoldDB" id="A0A3B1DFU7"/>
<organism evidence="1">
    <name type="scientific">hydrothermal vent metagenome</name>
    <dbReference type="NCBI Taxonomy" id="652676"/>
    <lineage>
        <taxon>unclassified sequences</taxon>
        <taxon>metagenomes</taxon>
        <taxon>ecological metagenomes</taxon>
    </lineage>
</organism>
<dbReference type="SUPFAM" id="SSF53448">
    <property type="entry name" value="Nucleotide-diphospho-sugar transferases"/>
    <property type="match status" value="1"/>
</dbReference>
<evidence type="ECO:0000313" key="1">
    <source>
        <dbReference type="EMBL" id="VAX41676.1"/>
    </source>
</evidence>
<gene>
    <name evidence="1" type="ORF">MNBD_PLANCTO03-703</name>
</gene>